<dbReference type="GO" id="GO:0017069">
    <property type="term" value="F:snRNA binding"/>
    <property type="evidence" value="ECO:0007669"/>
    <property type="project" value="TreeGrafter"/>
</dbReference>
<dbReference type="GO" id="GO:0008171">
    <property type="term" value="F:O-methyltransferase activity"/>
    <property type="evidence" value="ECO:0007669"/>
    <property type="project" value="UniProtKB-UniRule"/>
</dbReference>
<dbReference type="InterPro" id="IPR010675">
    <property type="entry name" value="Bin3_C"/>
</dbReference>
<keyword evidence="10" id="KW-1185">Reference proteome</keyword>
<evidence type="ECO:0000256" key="4">
    <source>
        <dbReference type="ARBA" id="ARBA00022691"/>
    </source>
</evidence>
<name>A0A388KBX1_CHABU</name>
<evidence type="ECO:0000256" key="1">
    <source>
        <dbReference type="ARBA" id="ARBA00008361"/>
    </source>
</evidence>
<feature type="compositionally biased region" description="Acidic residues" evidence="7">
    <location>
        <begin position="248"/>
        <end position="266"/>
    </location>
</feature>
<dbReference type="OrthoDB" id="10017101at2759"/>
<dbReference type="InterPro" id="IPR039772">
    <property type="entry name" value="Bin3-like"/>
</dbReference>
<dbReference type="GO" id="GO:0008173">
    <property type="term" value="F:RNA methyltransferase activity"/>
    <property type="evidence" value="ECO:0007669"/>
    <property type="project" value="UniProtKB-UniRule"/>
</dbReference>
<dbReference type="EC" id="2.1.1.-" evidence="6"/>
<keyword evidence="2 6" id="KW-0489">Methyltransferase</keyword>
<feature type="compositionally biased region" description="Basic and acidic residues" evidence="7">
    <location>
        <begin position="73"/>
        <end position="87"/>
    </location>
</feature>
<feature type="compositionally biased region" description="Basic and acidic residues" evidence="7">
    <location>
        <begin position="227"/>
        <end position="237"/>
    </location>
</feature>
<evidence type="ECO:0000256" key="2">
    <source>
        <dbReference type="ARBA" id="ARBA00022603"/>
    </source>
</evidence>
<feature type="compositionally biased region" description="Low complexity" evidence="7">
    <location>
        <begin position="212"/>
        <end position="226"/>
    </location>
</feature>
<dbReference type="PROSITE" id="PS51515">
    <property type="entry name" value="BIN3_SAM"/>
    <property type="match status" value="1"/>
</dbReference>
<evidence type="ECO:0000313" key="9">
    <source>
        <dbReference type="EMBL" id="GBG67558.1"/>
    </source>
</evidence>
<feature type="compositionally biased region" description="Gly residues" evidence="7">
    <location>
        <begin position="335"/>
        <end position="350"/>
    </location>
</feature>
<dbReference type="CDD" id="cd02440">
    <property type="entry name" value="AdoMet_MTases"/>
    <property type="match status" value="1"/>
</dbReference>
<feature type="domain" description="Bin3-type SAM" evidence="8">
    <location>
        <begin position="118"/>
        <end position="513"/>
    </location>
</feature>
<dbReference type="SUPFAM" id="SSF53335">
    <property type="entry name" value="S-adenosyl-L-methionine-dependent methyltransferases"/>
    <property type="match status" value="1"/>
</dbReference>
<evidence type="ECO:0000313" key="10">
    <source>
        <dbReference type="Proteomes" id="UP000265515"/>
    </source>
</evidence>
<evidence type="ECO:0000256" key="3">
    <source>
        <dbReference type="ARBA" id="ARBA00022679"/>
    </source>
</evidence>
<dbReference type="PANTHER" id="PTHR12315:SF0">
    <property type="entry name" value="7SK SNRNA METHYLPHOSPHATE CAPPING ENZYME"/>
    <property type="match status" value="1"/>
</dbReference>
<feature type="compositionally biased region" description="Acidic residues" evidence="7">
    <location>
        <begin position="278"/>
        <end position="305"/>
    </location>
</feature>
<reference evidence="9 10" key="1">
    <citation type="journal article" date="2018" name="Cell">
        <title>The Chara Genome: Secondary Complexity and Implications for Plant Terrestrialization.</title>
        <authorList>
            <person name="Nishiyama T."/>
            <person name="Sakayama H."/>
            <person name="Vries J.D."/>
            <person name="Buschmann H."/>
            <person name="Saint-Marcoux D."/>
            <person name="Ullrich K.K."/>
            <person name="Haas F.B."/>
            <person name="Vanderstraeten L."/>
            <person name="Becker D."/>
            <person name="Lang D."/>
            <person name="Vosolsobe S."/>
            <person name="Rombauts S."/>
            <person name="Wilhelmsson P.K.I."/>
            <person name="Janitza P."/>
            <person name="Kern R."/>
            <person name="Heyl A."/>
            <person name="Rumpler F."/>
            <person name="Villalobos L.I.A.C."/>
            <person name="Clay J.M."/>
            <person name="Skokan R."/>
            <person name="Toyoda A."/>
            <person name="Suzuki Y."/>
            <person name="Kagoshima H."/>
            <person name="Schijlen E."/>
            <person name="Tajeshwar N."/>
            <person name="Catarino B."/>
            <person name="Hetherington A.J."/>
            <person name="Saltykova A."/>
            <person name="Bonnot C."/>
            <person name="Breuninger H."/>
            <person name="Symeonidi A."/>
            <person name="Radhakrishnan G.V."/>
            <person name="Van Nieuwerburgh F."/>
            <person name="Deforce D."/>
            <person name="Chang C."/>
            <person name="Karol K.G."/>
            <person name="Hedrich R."/>
            <person name="Ulvskov P."/>
            <person name="Glockner G."/>
            <person name="Delwiche C.F."/>
            <person name="Petrasek J."/>
            <person name="Van de Peer Y."/>
            <person name="Friml J."/>
            <person name="Beilby M."/>
            <person name="Dolan L."/>
            <person name="Kohara Y."/>
            <person name="Sugano S."/>
            <person name="Fujiyama A."/>
            <person name="Delaux P.-M."/>
            <person name="Quint M."/>
            <person name="TheiBen G."/>
            <person name="Hagemann M."/>
            <person name="Harholt J."/>
            <person name="Dunand C."/>
            <person name="Zachgo S."/>
            <person name="Langdale J."/>
            <person name="Maumus F."/>
            <person name="Straeten D.V.D."/>
            <person name="Gould S.B."/>
            <person name="Rensing S.A."/>
        </authorList>
    </citation>
    <scope>NUCLEOTIDE SEQUENCE [LARGE SCALE GENOMIC DNA]</scope>
    <source>
        <strain evidence="9 10">S276</strain>
    </source>
</reference>
<comment type="caution">
    <text evidence="9">The sequence shown here is derived from an EMBL/GenBank/DDBJ whole genome shotgun (WGS) entry which is preliminary data.</text>
</comment>
<comment type="similarity">
    <text evidence="1 6">Belongs to the methyltransferase superfamily.</text>
</comment>
<dbReference type="EMBL" id="BFEA01000089">
    <property type="protein sequence ID" value="GBG67558.1"/>
    <property type="molecule type" value="Genomic_DNA"/>
</dbReference>
<feature type="compositionally biased region" description="Polar residues" evidence="7">
    <location>
        <begin position="320"/>
        <end position="334"/>
    </location>
</feature>
<feature type="compositionally biased region" description="Low complexity" evidence="7">
    <location>
        <begin position="42"/>
        <end position="61"/>
    </location>
</feature>
<evidence type="ECO:0000256" key="7">
    <source>
        <dbReference type="SAM" id="MobiDB-lite"/>
    </source>
</evidence>
<dbReference type="Gene3D" id="3.40.50.150">
    <property type="entry name" value="Vaccinia Virus protein VP39"/>
    <property type="match status" value="2"/>
</dbReference>
<accession>A0A388KBX1</accession>
<proteinExistence type="inferred from homology"/>
<evidence type="ECO:0000259" key="8">
    <source>
        <dbReference type="PROSITE" id="PS51515"/>
    </source>
</evidence>
<evidence type="ECO:0000256" key="6">
    <source>
        <dbReference type="RuleBase" id="RU367087"/>
    </source>
</evidence>
<sequence length="513" mass="56108">MPGGALGNDHRPPGEMASDEQLHQQDGEVEGEQPAESEVLTRSSGACNGRSASSSANGGNRPAYGPWRRKDQKKAAAEGLKTGDGDVTGNKDKLRKSFIYGNYHRYYGYRVCRSFVDDPRFHVLKREWFEGKDCLDIGCNEGLITVGVAERFGCATILGVDIDPVLIGKARSYMYRRTAPPKAVEDRIDQSREAKEQQGNDVKMVERGGGAAAFAEPNGGEANAGGEHIREVKEGERNGAANVRQDNIEENIEEDNFREDDEEDNGGETNGKGNGIEDNGEEDNGREDDDEEESSMIWNEAEEDTNSGGPGEAAEESVVGSATSYQPQQRSSSCEGGGGGGGGGSGGGVTSPGPPRKAVVVDVNGNRRGKDELPLAALLMAEQVRKRVRFRTENFLDSRGEENSYDTVLCLSMTKWVHLNWGDEGIVRLFAKALRILRLRGLLVLEVQPWLTYKSKANVSEIAKENYRNIRILPEMFRDLLVGNIGFRRVEVLDVPLPSAGAGFRRPFLLCYK</sequence>
<dbReference type="InterPro" id="IPR024160">
    <property type="entry name" value="BIN3_SAM-bd_dom"/>
</dbReference>
<dbReference type="OMA" id="EESSMIW"/>
<dbReference type="STRING" id="69332.A0A388KBX1"/>
<dbReference type="PANTHER" id="PTHR12315">
    <property type="entry name" value="BICOID-INTERACTING PROTEIN RELATED"/>
    <property type="match status" value="1"/>
</dbReference>
<evidence type="ECO:0000256" key="5">
    <source>
        <dbReference type="PROSITE-ProRule" id="PRU00848"/>
    </source>
</evidence>
<dbReference type="Gramene" id="GBG67558">
    <property type="protein sequence ID" value="GBG67558"/>
    <property type="gene ID" value="CBR_g687"/>
</dbReference>
<gene>
    <name evidence="9" type="ORF">CBR_g687</name>
</gene>
<dbReference type="GO" id="GO:0032259">
    <property type="term" value="P:methylation"/>
    <property type="evidence" value="ECO:0007669"/>
    <property type="project" value="UniProtKB-KW"/>
</dbReference>
<keyword evidence="3 6" id="KW-0808">Transferase</keyword>
<feature type="region of interest" description="Disordered" evidence="7">
    <location>
        <begin position="1"/>
        <end position="87"/>
    </location>
</feature>
<dbReference type="Proteomes" id="UP000265515">
    <property type="component" value="Unassembled WGS sequence"/>
</dbReference>
<feature type="region of interest" description="Disordered" evidence="7">
    <location>
        <begin position="180"/>
        <end position="360"/>
    </location>
</feature>
<dbReference type="GO" id="GO:0040031">
    <property type="term" value="P:snRNA modification"/>
    <property type="evidence" value="ECO:0007669"/>
    <property type="project" value="TreeGrafter"/>
</dbReference>
<dbReference type="AlphaFoldDB" id="A0A388KBX1"/>
<organism evidence="9 10">
    <name type="scientific">Chara braunii</name>
    <name type="common">Braun's stonewort</name>
    <dbReference type="NCBI Taxonomy" id="69332"/>
    <lineage>
        <taxon>Eukaryota</taxon>
        <taxon>Viridiplantae</taxon>
        <taxon>Streptophyta</taxon>
        <taxon>Charophyceae</taxon>
        <taxon>Charales</taxon>
        <taxon>Characeae</taxon>
        <taxon>Chara</taxon>
    </lineage>
</organism>
<dbReference type="Pfam" id="PF06859">
    <property type="entry name" value="Bin3"/>
    <property type="match status" value="1"/>
</dbReference>
<dbReference type="InterPro" id="IPR029063">
    <property type="entry name" value="SAM-dependent_MTases_sf"/>
</dbReference>
<protein>
    <recommendedName>
        <fullName evidence="6">RNA methyltransferase</fullName>
        <ecNumber evidence="6">2.1.1.-</ecNumber>
    </recommendedName>
</protein>
<keyword evidence="4 5" id="KW-0949">S-adenosyl-L-methionine</keyword>
<feature type="compositionally biased region" description="Basic and acidic residues" evidence="7">
    <location>
        <begin position="183"/>
        <end position="206"/>
    </location>
</feature>